<accession>A0A368SE43</accession>
<dbReference type="SUPFAM" id="SSF55277">
    <property type="entry name" value="GYF domain"/>
    <property type="match status" value="1"/>
</dbReference>
<feature type="compositionally biased region" description="Basic and acidic residues" evidence="1">
    <location>
        <begin position="430"/>
        <end position="443"/>
    </location>
</feature>
<proteinExistence type="predicted"/>
<dbReference type="PANTHER" id="PTHR47471">
    <property type="entry name" value="GYF DOMAIN-CONTAINING PROTEIN"/>
    <property type="match status" value="1"/>
</dbReference>
<reference evidence="3" key="1">
    <citation type="journal article" date="2012" name="Nat. Biotechnol.">
        <title>Reference genome sequence of the model plant Setaria.</title>
        <authorList>
            <person name="Bennetzen J.L."/>
            <person name="Schmutz J."/>
            <person name="Wang H."/>
            <person name="Percifield R."/>
            <person name="Hawkins J."/>
            <person name="Pontaroli A.C."/>
            <person name="Estep M."/>
            <person name="Feng L."/>
            <person name="Vaughn J.N."/>
            <person name="Grimwood J."/>
            <person name="Jenkins J."/>
            <person name="Barry K."/>
            <person name="Lindquist E."/>
            <person name="Hellsten U."/>
            <person name="Deshpande S."/>
            <person name="Wang X."/>
            <person name="Wu X."/>
            <person name="Mitros T."/>
            <person name="Triplett J."/>
            <person name="Yang X."/>
            <person name="Ye C.Y."/>
            <person name="Mauro-Herrera M."/>
            <person name="Wang L."/>
            <person name="Li P."/>
            <person name="Sharma M."/>
            <person name="Sharma R."/>
            <person name="Ronald P.C."/>
            <person name="Panaud O."/>
            <person name="Kellogg E.A."/>
            <person name="Brutnell T.P."/>
            <person name="Doust A.N."/>
            <person name="Tuskan G.A."/>
            <person name="Rokhsar D."/>
            <person name="Devos K.M."/>
        </authorList>
    </citation>
    <scope>NUCLEOTIDE SEQUENCE [LARGE SCALE GENOMIC DNA]</scope>
    <source>
        <strain evidence="3">Yugu1</strain>
    </source>
</reference>
<feature type="compositionally biased region" description="Polar residues" evidence="1">
    <location>
        <begin position="59"/>
        <end position="69"/>
    </location>
</feature>
<feature type="compositionally biased region" description="Basic and acidic residues" evidence="1">
    <location>
        <begin position="70"/>
        <end position="83"/>
    </location>
</feature>
<evidence type="ECO:0000313" key="3">
    <source>
        <dbReference type="EMBL" id="RCV40633.1"/>
    </source>
</evidence>
<evidence type="ECO:0000256" key="1">
    <source>
        <dbReference type="SAM" id="MobiDB-lite"/>
    </source>
</evidence>
<evidence type="ECO:0000259" key="2">
    <source>
        <dbReference type="PROSITE" id="PS50829"/>
    </source>
</evidence>
<feature type="compositionally biased region" description="Low complexity" evidence="1">
    <location>
        <begin position="251"/>
        <end position="262"/>
    </location>
</feature>
<protein>
    <recommendedName>
        <fullName evidence="2">GYF domain-containing protein</fullName>
    </recommendedName>
</protein>
<feature type="compositionally biased region" description="Basic and acidic residues" evidence="1">
    <location>
        <begin position="91"/>
        <end position="138"/>
    </location>
</feature>
<feature type="region of interest" description="Disordered" evidence="1">
    <location>
        <begin position="1"/>
        <end position="314"/>
    </location>
</feature>
<feature type="domain" description="GYF" evidence="2">
    <location>
        <begin position="512"/>
        <end position="563"/>
    </location>
</feature>
<feature type="region of interest" description="Disordered" evidence="1">
    <location>
        <begin position="619"/>
        <end position="638"/>
    </location>
</feature>
<feature type="compositionally biased region" description="Basic and acidic residues" evidence="1">
    <location>
        <begin position="1165"/>
        <end position="1176"/>
    </location>
</feature>
<name>A0A368SE43_SETIT</name>
<dbReference type="EMBL" id="CM003536">
    <property type="protein sequence ID" value="RCV40634.1"/>
    <property type="molecule type" value="Genomic_DNA"/>
</dbReference>
<dbReference type="PANTHER" id="PTHR47471:SF2">
    <property type="entry name" value="GYF DOMAIN-CONTAINING PROTEIN"/>
    <property type="match status" value="1"/>
</dbReference>
<feature type="compositionally biased region" description="Polar residues" evidence="1">
    <location>
        <begin position="620"/>
        <end position="638"/>
    </location>
</feature>
<dbReference type="CDD" id="cd00072">
    <property type="entry name" value="GYF"/>
    <property type="match status" value="1"/>
</dbReference>
<dbReference type="Gene3D" id="3.30.1490.40">
    <property type="match status" value="1"/>
</dbReference>
<dbReference type="SMART" id="SM00444">
    <property type="entry name" value="GYF"/>
    <property type="match status" value="1"/>
</dbReference>
<reference evidence="3" key="2">
    <citation type="submission" date="2015-07" db="EMBL/GenBank/DDBJ databases">
        <authorList>
            <person name="Noorani M."/>
        </authorList>
    </citation>
    <scope>NUCLEOTIDE SEQUENCE</scope>
    <source>
        <strain evidence="3">Yugu1</strain>
    </source>
</reference>
<dbReference type="InterPro" id="IPR003169">
    <property type="entry name" value="GYF"/>
</dbReference>
<sequence length="1394" mass="153717">MADDGDRENADPNRCSTPDAPPPPENTQDKPELDINSTPSTRLLEPQLGENKETDSPGILSNSANTSGNSEERNNTAKKRDVFRPSVFDRIAGHRDQCCDDDTKPNSDSHRIRWRETEKEHSDMNKMGRPYDDSKQYLDSHPSPQERWGSAHSKEGNYDRCRDNKWNARRGPSNKDSENWRDRSYSDRKDDTPREKVFSHDTGHGKDVCDPEQGNERDSNISRSWNSSNFVSRGTGGTSDHLSLAPQKPYSSNISRSWNSSNFVSRGTGGTSDHLSLAPQKPSASFGYSRERQESDSPNSTSFHRRFTSVTSRVNSQSSRPFHLGVLSARPGGASRDSLRYSRMKLLEIYRTTDVRNFVMPLDDTEDISLWQEDPMEPLALIAPNAEEAVILKGIERGDVTNSCAQACKDGSVGKSNPDVVPLEQSNLTGKEDQSGSSEDFKGKITRSIRGIPGGADLSERLKSDKSPYTAPQESESIGGHIHGPSIEFGQQYNDLDPGTKVGVDDIVSPENLSLYYKDPKGRTQGPFSGSDIIGWFEAGFYGIDLLVRVASAPCDSPFLLLGDVMPHLRAKVRVPPGFSNAKPRSMPHLGSAYLEISDYGSINKNGSVTEAENHFLESPMSSNTQNPRAETSPVTRGMNERSSIFGNLFVSGSDGVNSVNYLAEQKRLLERENSFQIEGDIISVAQKQKKDSTQSTTHSILFHQMIDPSSEALQPQNVNLLSVLLPAGKHQAPATNSGLPLWSDTPESGNLHPGVCGIDPVQEVHMHQNLHNSQQIGIDPQQHYSASQNQPTLACLNSQIMQPENFLSEISQYPQLNISQQQYLPSELQLQPLMPGIPQPQSSLLNNILQLRQQEHQQQQQHISQVPPHDCSSQQLYDPYGTNHISLSSGDCLKLCLQRTQEILELAQKLPCHGMHEIQLPGQVIGFSESWAPALWLPHEMMGHAPRKECSASFTRYFAVIDAPSGKESTVDSLSKKTLNSGSIEGSKVTVYEEKGFPRSYQDLAKSENVSSHISNQVHDVEISSTHPQSWKPPPGVRTKSLLEIQAEEQLKAQREMAKENAKVTTTAPSVLSIPWASLAETSEQQFGDETKSMGHRENVNISRTKRSQLHDLLAEEVLVKSNDKDAVIIDSADDTSFPPLAPYVTQCDAHYLDDGDFIEVKDTRKNRNKAEKSKGSAVKAPAPLGSFNPSVVSVPIEKGKSVKQAQQEKDELPPQPSAPSLGDFVPWKNDEANAAPGPAWFTDTLQVCEPLSLRDIQMEERESGSLQQVVPASSHAKEPMNQQSHGNDSSLQGSGSPPLGVTKTLQMTSHVSSHSYTNSDEDLFWGSREHAKQDKSEFQSTSESGGSVFNMASAALDIQKKGKKGTRLSSSLLGFKVHSNRIMMGEIMHAED</sequence>
<feature type="compositionally biased region" description="Polar residues" evidence="1">
    <location>
        <begin position="221"/>
        <end position="232"/>
    </location>
</feature>
<feature type="region of interest" description="Disordered" evidence="1">
    <location>
        <begin position="1165"/>
        <end position="1231"/>
    </location>
</feature>
<dbReference type="OrthoDB" id="6415790at2759"/>
<dbReference type="EMBL" id="CM003536">
    <property type="protein sequence ID" value="RCV40633.1"/>
    <property type="molecule type" value="Genomic_DNA"/>
</dbReference>
<dbReference type="PROSITE" id="PS50829">
    <property type="entry name" value="GYF"/>
    <property type="match status" value="1"/>
</dbReference>
<feature type="compositionally biased region" description="Basic and acidic residues" evidence="1">
    <location>
        <begin position="173"/>
        <end position="220"/>
    </location>
</feature>
<dbReference type="InterPro" id="IPR035445">
    <property type="entry name" value="GYF-like_dom_sf"/>
</dbReference>
<feature type="compositionally biased region" description="Polar residues" evidence="1">
    <location>
        <begin position="296"/>
        <end position="314"/>
    </location>
</feature>
<feature type="region of interest" description="Disordered" evidence="1">
    <location>
        <begin position="410"/>
        <end position="483"/>
    </location>
</feature>
<gene>
    <name evidence="3" type="ORF">SETIT_9G071000v2</name>
</gene>
<feature type="compositionally biased region" description="Low complexity" evidence="1">
    <location>
        <begin position="1291"/>
        <end position="1302"/>
    </location>
</feature>
<feature type="region of interest" description="Disordered" evidence="1">
    <location>
        <begin position="1262"/>
        <end position="1304"/>
    </location>
</feature>
<organism evidence="3">
    <name type="scientific">Setaria italica</name>
    <name type="common">Foxtail millet</name>
    <name type="synonym">Panicum italicum</name>
    <dbReference type="NCBI Taxonomy" id="4555"/>
    <lineage>
        <taxon>Eukaryota</taxon>
        <taxon>Viridiplantae</taxon>
        <taxon>Streptophyta</taxon>
        <taxon>Embryophyta</taxon>
        <taxon>Tracheophyta</taxon>
        <taxon>Spermatophyta</taxon>
        <taxon>Magnoliopsida</taxon>
        <taxon>Liliopsida</taxon>
        <taxon>Poales</taxon>
        <taxon>Poaceae</taxon>
        <taxon>PACMAD clade</taxon>
        <taxon>Panicoideae</taxon>
        <taxon>Panicodae</taxon>
        <taxon>Paniceae</taxon>
        <taxon>Cenchrinae</taxon>
        <taxon>Setaria</taxon>
    </lineage>
</organism>
<dbReference type="Pfam" id="PF02213">
    <property type="entry name" value="GYF"/>
    <property type="match status" value="1"/>
</dbReference>
<feature type="compositionally biased region" description="Basic and acidic residues" evidence="1">
    <location>
        <begin position="152"/>
        <end position="166"/>
    </location>
</feature>